<sequence length="119" mass="13291">MGTALGTRFGESGYVKAQRRYQVRLVQEKSAVRRTDSSRQASVGLPEKKVGVGVLSFKAMALPPLLPPLFLCQGKAELEGRQWLSPQLELEWGEGWCQTRPRCSGVQKGVGEENWQFKL</sequence>
<gene>
    <name evidence="1" type="ORF">DR999_PMT13594</name>
</gene>
<keyword evidence="1" id="KW-0418">Kinase</keyword>
<reference evidence="1 2" key="2">
    <citation type="submission" date="2019-04" db="EMBL/GenBank/DDBJ databases">
        <title>The genome sequence of big-headed turtle.</title>
        <authorList>
            <person name="Gong S."/>
        </authorList>
    </citation>
    <scope>NUCLEOTIDE SEQUENCE [LARGE SCALE GENOMIC DNA]</scope>
    <source>
        <strain evidence="1">DO16091913</strain>
        <tissue evidence="1">Muscle</tissue>
    </source>
</reference>
<proteinExistence type="predicted"/>
<dbReference type="AlphaFoldDB" id="A0A4D9EB62"/>
<accession>A0A4D9EB62</accession>
<keyword evidence="1" id="KW-0808">Transferase</keyword>
<evidence type="ECO:0000313" key="2">
    <source>
        <dbReference type="Proteomes" id="UP000297703"/>
    </source>
</evidence>
<comment type="caution">
    <text evidence="1">The sequence shown here is derived from an EMBL/GenBank/DDBJ whole genome shotgun (WGS) entry which is preliminary data.</text>
</comment>
<reference evidence="1 2" key="1">
    <citation type="submission" date="2019-04" db="EMBL/GenBank/DDBJ databases">
        <title>Draft genome of the big-headed turtle Platysternon megacephalum.</title>
        <authorList>
            <person name="Gong S."/>
        </authorList>
    </citation>
    <scope>NUCLEOTIDE SEQUENCE [LARGE SCALE GENOMIC DNA]</scope>
    <source>
        <strain evidence="1">DO16091913</strain>
        <tissue evidence="1">Muscle</tissue>
    </source>
</reference>
<protein>
    <submittedName>
        <fullName evidence="1">Tyrosine-protein kinase ABL1</fullName>
    </submittedName>
</protein>
<keyword evidence="2" id="KW-1185">Reference proteome</keyword>
<organism evidence="1 2">
    <name type="scientific">Platysternon megacephalum</name>
    <name type="common">big-headed turtle</name>
    <dbReference type="NCBI Taxonomy" id="55544"/>
    <lineage>
        <taxon>Eukaryota</taxon>
        <taxon>Metazoa</taxon>
        <taxon>Chordata</taxon>
        <taxon>Craniata</taxon>
        <taxon>Vertebrata</taxon>
        <taxon>Euteleostomi</taxon>
        <taxon>Archelosauria</taxon>
        <taxon>Testudinata</taxon>
        <taxon>Testudines</taxon>
        <taxon>Cryptodira</taxon>
        <taxon>Durocryptodira</taxon>
        <taxon>Testudinoidea</taxon>
        <taxon>Platysternidae</taxon>
        <taxon>Platysternon</taxon>
    </lineage>
</organism>
<name>A0A4D9EB62_9SAUR</name>
<dbReference type="EMBL" id="QXTE01000149">
    <property type="protein sequence ID" value="TFK03924.1"/>
    <property type="molecule type" value="Genomic_DNA"/>
</dbReference>
<evidence type="ECO:0000313" key="1">
    <source>
        <dbReference type="EMBL" id="TFK03924.1"/>
    </source>
</evidence>
<dbReference type="Proteomes" id="UP000297703">
    <property type="component" value="Unassembled WGS sequence"/>
</dbReference>
<dbReference type="GO" id="GO:0016301">
    <property type="term" value="F:kinase activity"/>
    <property type="evidence" value="ECO:0007669"/>
    <property type="project" value="UniProtKB-KW"/>
</dbReference>